<evidence type="ECO:0000259" key="8">
    <source>
        <dbReference type="Pfam" id="PF00501"/>
    </source>
</evidence>
<dbReference type="AlphaFoldDB" id="A0A1B0DAP3"/>
<dbReference type="InterPro" id="IPR025110">
    <property type="entry name" value="AMP-bd_C"/>
</dbReference>
<dbReference type="GO" id="GO:0031956">
    <property type="term" value="F:medium-chain fatty acid-CoA ligase activity"/>
    <property type="evidence" value="ECO:0007669"/>
    <property type="project" value="UniProtKB-EC"/>
</dbReference>
<evidence type="ECO:0000313" key="11">
    <source>
        <dbReference type="Proteomes" id="UP000092462"/>
    </source>
</evidence>
<evidence type="ECO:0000256" key="3">
    <source>
        <dbReference type="ARBA" id="ARBA00037247"/>
    </source>
</evidence>
<dbReference type="EnsemblMetazoa" id="PPAI004748-RA">
    <property type="protein sequence ID" value="PPAI004748-PA"/>
    <property type="gene ID" value="PPAI004748"/>
</dbReference>
<comment type="catalytic activity">
    <reaction evidence="6">
        <text>octanoate + ATP + CoA = octanoyl-CoA + AMP + diphosphate</text>
        <dbReference type="Rhea" id="RHEA:33631"/>
        <dbReference type="ChEBI" id="CHEBI:25646"/>
        <dbReference type="ChEBI" id="CHEBI:30616"/>
        <dbReference type="ChEBI" id="CHEBI:33019"/>
        <dbReference type="ChEBI" id="CHEBI:57287"/>
        <dbReference type="ChEBI" id="CHEBI:57386"/>
        <dbReference type="ChEBI" id="CHEBI:456215"/>
    </reaction>
</comment>
<keyword evidence="2" id="KW-0436">Ligase</keyword>
<organism evidence="10 11">
    <name type="scientific">Phlebotomus papatasi</name>
    <name type="common">Sandfly</name>
    <dbReference type="NCBI Taxonomy" id="29031"/>
    <lineage>
        <taxon>Eukaryota</taxon>
        <taxon>Metazoa</taxon>
        <taxon>Ecdysozoa</taxon>
        <taxon>Arthropoda</taxon>
        <taxon>Hexapoda</taxon>
        <taxon>Insecta</taxon>
        <taxon>Pterygota</taxon>
        <taxon>Neoptera</taxon>
        <taxon>Endopterygota</taxon>
        <taxon>Diptera</taxon>
        <taxon>Nematocera</taxon>
        <taxon>Psychodoidea</taxon>
        <taxon>Psychodidae</taxon>
        <taxon>Phlebotomus</taxon>
        <taxon>Phlebotomus</taxon>
    </lineage>
</organism>
<evidence type="ECO:0000256" key="2">
    <source>
        <dbReference type="ARBA" id="ARBA00022598"/>
    </source>
</evidence>
<evidence type="ECO:0000256" key="4">
    <source>
        <dbReference type="ARBA" id="ARBA00039009"/>
    </source>
</evidence>
<dbReference type="PANTHER" id="PTHR43201:SF5">
    <property type="entry name" value="MEDIUM-CHAIN ACYL-COA LIGASE ACSF2, MITOCHONDRIAL"/>
    <property type="match status" value="1"/>
</dbReference>
<dbReference type="InterPro" id="IPR020845">
    <property type="entry name" value="AMP-binding_CS"/>
</dbReference>
<protein>
    <recommendedName>
        <fullName evidence="5">Medium-chain acyl-CoA ligase ACSF2, mitochondrial</fullName>
        <ecNumber evidence="4">6.2.1.2</ecNumber>
    </recommendedName>
</protein>
<dbReference type="Gene3D" id="3.30.300.30">
    <property type="match status" value="1"/>
</dbReference>
<evidence type="ECO:0000259" key="9">
    <source>
        <dbReference type="Pfam" id="PF13193"/>
    </source>
</evidence>
<evidence type="ECO:0000256" key="6">
    <source>
        <dbReference type="ARBA" id="ARBA00047319"/>
    </source>
</evidence>
<reference evidence="10" key="1">
    <citation type="submission" date="2022-08" db="UniProtKB">
        <authorList>
            <consortium name="EnsemblMetazoa"/>
        </authorList>
    </citation>
    <scope>IDENTIFICATION</scope>
    <source>
        <strain evidence="10">Israel</strain>
    </source>
</reference>
<comment type="similarity">
    <text evidence="1">Belongs to the ATP-dependent AMP-binding enzyme family.</text>
</comment>
<dbReference type="Pfam" id="PF00501">
    <property type="entry name" value="AMP-binding"/>
    <property type="match status" value="1"/>
</dbReference>
<sequence length="608" mass="67957">MDDIVRKLPLNLLPGSLIGLTFPSRMEVISRSLKFFTSIQKNSKFIRLYHAKSNGLSYIHNSGKQPLVYRTIGQELSRVASEFGDHEAYVCVEEKKRFTYDKLKIKSDRLAAGFSAIGLTRGDRIGIWAPNVAMWPVVAFAAARAGLILVTLNPAYEPPEMEYVMKKVGIKTLVTSESFRSEEYYEKLLKIVPELDSTSIGKIQSKKLPLLSSILIDSDKYFPGTFRLTDVEAMATTSQINEIEDQQKTISPDSGYIIQFTSGTTGAPKAALLKHFAIVNSAISIGNLIGLLNAKICAQVPFFHIYGVVGTIMASLSSHATAVLPSIVYNPDKSLISIKDEECQVIYGTPTMYVDLVSKQREKIFDLRVKTAITGGALCPAQLCKDMKNVLKLERVQSVYGMTETTGLSFASLPNDTDEQGFETIGYVLDHVEVKVVDKEGNPVPFGTPGELCIRGYLNMLKYWDDEEKTKEIIDKDGWLRTEDQFVLQEDGYGKIIGRLKEMINRGGENIYPKEIENFLATCPQIAEVNVVGVPDERLGEEICAFVRLRVGPESFTEKDIKEFCKGKIAFHKIPRYIEIVTEFPKTLSGKVQKFKLQEEFSRSAHGR</sequence>
<feature type="domain" description="AMP-dependent synthetase/ligase" evidence="8">
    <location>
        <begin position="78"/>
        <end position="464"/>
    </location>
</feature>
<dbReference type="InterPro" id="IPR045851">
    <property type="entry name" value="AMP-bd_C_sf"/>
</dbReference>
<comment type="function">
    <text evidence="3">Acyl-CoA synthases catalyze the initial reaction in fatty acid metabolism, by forming a thioester with CoA. Has some preference toward medium-chain substrates. Plays a role in adipocyte differentiation.</text>
</comment>
<dbReference type="SUPFAM" id="SSF56801">
    <property type="entry name" value="Acetyl-CoA synthetase-like"/>
    <property type="match status" value="1"/>
</dbReference>
<dbReference type="Gene3D" id="3.40.50.980">
    <property type="match status" value="2"/>
</dbReference>
<dbReference type="GO" id="GO:0006631">
    <property type="term" value="P:fatty acid metabolic process"/>
    <property type="evidence" value="ECO:0007669"/>
    <property type="project" value="TreeGrafter"/>
</dbReference>
<dbReference type="FunFam" id="3.30.300.30:FF:000008">
    <property type="entry name" value="2,3-dihydroxybenzoate-AMP ligase"/>
    <property type="match status" value="1"/>
</dbReference>
<dbReference type="Proteomes" id="UP000092462">
    <property type="component" value="Unassembled WGS sequence"/>
</dbReference>
<accession>A0A1B0DAP3</accession>
<dbReference type="PROSITE" id="PS00455">
    <property type="entry name" value="AMP_BINDING"/>
    <property type="match status" value="1"/>
</dbReference>
<evidence type="ECO:0000256" key="1">
    <source>
        <dbReference type="ARBA" id="ARBA00006432"/>
    </source>
</evidence>
<evidence type="ECO:0000313" key="10">
    <source>
        <dbReference type="EnsemblMetazoa" id="PPAI004748-PA"/>
    </source>
</evidence>
<dbReference type="VEuPathDB" id="VectorBase:PPAI004748"/>
<proteinExistence type="inferred from homology"/>
<comment type="catalytic activity">
    <reaction evidence="7">
        <text>a medium-chain fatty acid + ATP + CoA = a medium-chain fatty acyl-CoA + AMP + diphosphate</text>
        <dbReference type="Rhea" id="RHEA:48340"/>
        <dbReference type="ChEBI" id="CHEBI:30616"/>
        <dbReference type="ChEBI" id="CHEBI:33019"/>
        <dbReference type="ChEBI" id="CHEBI:57287"/>
        <dbReference type="ChEBI" id="CHEBI:59558"/>
        <dbReference type="ChEBI" id="CHEBI:90546"/>
        <dbReference type="ChEBI" id="CHEBI:456215"/>
        <dbReference type="EC" id="6.2.1.2"/>
    </reaction>
</comment>
<keyword evidence="11" id="KW-1185">Reference proteome</keyword>
<dbReference type="EMBL" id="AJVK01004583">
    <property type="status" value="NOT_ANNOTATED_CDS"/>
    <property type="molecule type" value="Genomic_DNA"/>
</dbReference>
<dbReference type="EC" id="6.2.1.2" evidence="4"/>
<feature type="domain" description="AMP-binding enzyme C-terminal" evidence="9">
    <location>
        <begin position="515"/>
        <end position="591"/>
    </location>
</feature>
<name>A0A1B0DAP3_PHLPP</name>
<dbReference type="VEuPathDB" id="VectorBase:PPAPM1_007814"/>
<evidence type="ECO:0000256" key="5">
    <source>
        <dbReference type="ARBA" id="ARBA00039638"/>
    </source>
</evidence>
<dbReference type="Gene3D" id="2.30.38.10">
    <property type="entry name" value="Luciferase, Domain 3"/>
    <property type="match status" value="1"/>
</dbReference>
<evidence type="ECO:0000256" key="7">
    <source>
        <dbReference type="ARBA" id="ARBA00048277"/>
    </source>
</evidence>
<dbReference type="PANTHER" id="PTHR43201">
    <property type="entry name" value="ACYL-COA SYNTHETASE"/>
    <property type="match status" value="1"/>
</dbReference>
<dbReference type="Pfam" id="PF13193">
    <property type="entry name" value="AMP-binding_C"/>
    <property type="match status" value="1"/>
</dbReference>
<dbReference type="InterPro" id="IPR000873">
    <property type="entry name" value="AMP-dep_synth/lig_dom"/>
</dbReference>